<feature type="signal peptide" evidence="2">
    <location>
        <begin position="1"/>
        <end position="20"/>
    </location>
</feature>
<dbReference type="EMBL" id="JAFIRR010000266">
    <property type="protein sequence ID" value="MCO6419979.1"/>
    <property type="molecule type" value="Genomic_DNA"/>
</dbReference>
<dbReference type="PANTHER" id="PTHR42928">
    <property type="entry name" value="TRICARBOXYLATE-BINDING PROTEIN"/>
    <property type="match status" value="1"/>
</dbReference>
<dbReference type="Pfam" id="PF03401">
    <property type="entry name" value="TctC"/>
    <property type="match status" value="1"/>
</dbReference>
<comment type="similarity">
    <text evidence="1">Belongs to the UPF0065 (bug) family.</text>
</comment>
<comment type="caution">
    <text evidence="3">The sequence shown here is derived from an EMBL/GenBank/DDBJ whole genome shotgun (WGS) entry which is preliminary data.</text>
</comment>
<keyword evidence="4" id="KW-1185">Reference proteome</keyword>
<organism evidence="3 4">
    <name type="scientific">Siccirubricoccus soli</name>
    <dbReference type="NCBI Taxonomy" id="2899147"/>
    <lineage>
        <taxon>Bacteria</taxon>
        <taxon>Pseudomonadati</taxon>
        <taxon>Pseudomonadota</taxon>
        <taxon>Alphaproteobacteria</taxon>
        <taxon>Acetobacterales</taxon>
        <taxon>Roseomonadaceae</taxon>
        <taxon>Siccirubricoccus</taxon>
    </lineage>
</organism>
<dbReference type="Proteomes" id="UP001523392">
    <property type="component" value="Unassembled WGS sequence"/>
</dbReference>
<dbReference type="InterPro" id="IPR005064">
    <property type="entry name" value="BUG"/>
</dbReference>
<evidence type="ECO:0000256" key="2">
    <source>
        <dbReference type="SAM" id="SignalP"/>
    </source>
</evidence>
<keyword evidence="2" id="KW-0732">Signal</keyword>
<gene>
    <name evidence="3" type="ORF">JYK14_28010</name>
</gene>
<name>A0ABT1DDG8_9PROT</name>
<accession>A0ABT1DDG8</accession>
<protein>
    <submittedName>
        <fullName evidence="3">Tripartite tricarboxylate transporter substrate binding protein</fullName>
    </submittedName>
</protein>
<dbReference type="PANTHER" id="PTHR42928:SF5">
    <property type="entry name" value="BLR1237 PROTEIN"/>
    <property type="match status" value="1"/>
</dbReference>
<evidence type="ECO:0000313" key="3">
    <source>
        <dbReference type="EMBL" id="MCO6419979.1"/>
    </source>
</evidence>
<proteinExistence type="inferred from homology"/>
<dbReference type="InterPro" id="IPR042100">
    <property type="entry name" value="Bug_dom1"/>
</dbReference>
<evidence type="ECO:0000313" key="4">
    <source>
        <dbReference type="Proteomes" id="UP001523392"/>
    </source>
</evidence>
<dbReference type="Gene3D" id="3.40.190.10">
    <property type="entry name" value="Periplasmic binding protein-like II"/>
    <property type="match status" value="1"/>
</dbReference>
<feature type="chain" id="PRO_5046546300" evidence="2">
    <location>
        <begin position="21"/>
        <end position="324"/>
    </location>
</feature>
<evidence type="ECO:0000256" key="1">
    <source>
        <dbReference type="ARBA" id="ARBA00006987"/>
    </source>
</evidence>
<reference evidence="3 4" key="1">
    <citation type="submission" date="2021-12" db="EMBL/GenBank/DDBJ databases">
        <title>Siccirubricoccus leaddurans sp. nov., a high concentration Zn2+ tolerance bacterium.</title>
        <authorList>
            <person name="Cao Y."/>
        </authorList>
    </citation>
    <scope>NUCLEOTIDE SEQUENCE [LARGE SCALE GENOMIC DNA]</scope>
    <source>
        <strain evidence="3 4">KC 17139</strain>
    </source>
</reference>
<dbReference type="Gene3D" id="3.40.190.150">
    <property type="entry name" value="Bordetella uptake gene, domain 1"/>
    <property type="match status" value="1"/>
</dbReference>
<dbReference type="RefSeq" id="WP_252956649.1">
    <property type="nucleotide sequence ID" value="NZ_JAFIRR010000266.1"/>
</dbReference>
<sequence length="324" mass="34265">MRKRLRLTFGALAVTLAAMAAGAAAQPFPQRPLRLVVPYPPGGSTDVTARLLAQELGARLGQPVVTENRPGAGTIIGTDIVARAAPDGHTLLFASTATVATPSLNRNWRFDPRRDLAAVSMMVELPLIIVANPQAPFRTLPEMIAHARANPGALNMAYPGLGTTNHLAAELFRRSAGVDLTLVQFPGNAPAITALLRYDVHLALDAISSSKPHLQDGSLRALAVTSRGRSSALPEVPSVAEAGVPDFEATGWFGPMATAGTPPPAIERLAAEVQAIVREPQVIARLRELGFEPVAEGAQHLTARVAADVEKWGKLIREARIAVE</sequence>
<dbReference type="SUPFAM" id="SSF53850">
    <property type="entry name" value="Periplasmic binding protein-like II"/>
    <property type="match status" value="1"/>
</dbReference>
<dbReference type="PIRSF" id="PIRSF017082">
    <property type="entry name" value="YflP"/>
    <property type="match status" value="1"/>
</dbReference>
<dbReference type="CDD" id="cd13578">
    <property type="entry name" value="PBP2_Bug27"/>
    <property type="match status" value="1"/>
</dbReference>